<dbReference type="InterPro" id="IPR051320">
    <property type="entry name" value="Viral_Replic_Matur_Polypro"/>
</dbReference>
<protein>
    <submittedName>
        <fullName evidence="2">Retrovirus-related Pol polyprotein from transposon</fullName>
    </submittedName>
</protein>
<gene>
    <name evidence="2" type="ORF">Slati_3045300</name>
</gene>
<reference evidence="2" key="2">
    <citation type="journal article" date="2024" name="Plant">
        <title>Genomic evolution and insights into agronomic trait innovations of Sesamum species.</title>
        <authorList>
            <person name="Miao H."/>
            <person name="Wang L."/>
            <person name="Qu L."/>
            <person name="Liu H."/>
            <person name="Sun Y."/>
            <person name="Le M."/>
            <person name="Wang Q."/>
            <person name="Wei S."/>
            <person name="Zheng Y."/>
            <person name="Lin W."/>
            <person name="Duan Y."/>
            <person name="Cao H."/>
            <person name="Xiong S."/>
            <person name="Wang X."/>
            <person name="Wei L."/>
            <person name="Li C."/>
            <person name="Ma Q."/>
            <person name="Ju M."/>
            <person name="Zhao R."/>
            <person name="Li G."/>
            <person name="Mu C."/>
            <person name="Tian Q."/>
            <person name="Mei H."/>
            <person name="Zhang T."/>
            <person name="Gao T."/>
            <person name="Zhang H."/>
        </authorList>
    </citation>
    <scope>NUCLEOTIDE SEQUENCE</scope>
    <source>
        <strain evidence="2">KEN1</strain>
    </source>
</reference>
<dbReference type="InterPro" id="IPR043502">
    <property type="entry name" value="DNA/RNA_pol_sf"/>
</dbReference>
<dbReference type="PANTHER" id="PTHR33064">
    <property type="entry name" value="POL PROTEIN"/>
    <property type="match status" value="1"/>
</dbReference>
<dbReference type="SUPFAM" id="SSF56672">
    <property type="entry name" value="DNA/RNA polymerases"/>
    <property type="match status" value="1"/>
</dbReference>
<feature type="domain" description="Reverse transcriptase/retrotransposon-derived protein RNase H-like" evidence="1">
    <location>
        <begin position="57"/>
        <end position="107"/>
    </location>
</feature>
<dbReference type="Gene3D" id="3.30.70.270">
    <property type="match status" value="1"/>
</dbReference>
<reference evidence="2" key="1">
    <citation type="submission" date="2020-06" db="EMBL/GenBank/DDBJ databases">
        <authorList>
            <person name="Li T."/>
            <person name="Hu X."/>
            <person name="Zhang T."/>
            <person name="Song X."/>
            <person name="Zhang H."/>
            <person name="Dai N."/>
            <person name="Sheng W."/>
            <person name="Hou X."/>
            <person name="Wei L."/>
        </authorList>
    </citation>
    <scope>NUCLEOTIDE SEQUENCE</scope>
    <source>
        <strain evidence="2">KEN1</strain>
        <tissue evidence="2">Leaf</tissue>
    </source>
</reference>
<proteinExistence type="predicted"/>
<evidence type="ECO:0000313" key="2">
    <source>
        <dbReference type="EMBL" id="KAL0420224.1"/>
    </source>
</evidence>
<dbReference type="PANTHER" id="PTHR33064:SF40">
    <property type="entry name" value="REVERSE TRANSCRIPTASE_RETROTRANSPOSON-DERIVED PROTEIN RNASE H-LIKE DOMAIN-CONTAINING PROTEIN"/>
    <property type="match status" value="1"/>
</dbReference>
<name>A0AAW2USZ9_9LAMI</name>
<sequence>MDSKKVQSVIDWEIPSKIIDLRSFLELANYYRRFIEGYSKIVNPLTNILKKDQKQEWTVAYNDAFRLLKQAISSQLVLKLPQLDRPFDVQVDASNRALRGVLVQDKHPASFESTN</sequence>
<dbReference type="FunFam" id="3.30.70.270:FF:000020">
    <property type="entry name" value="Transposon Tf2-6 polyprotein-like Protein"/>
    <property type="match status" value="1"/>
</dbReference>
<organism evidence="2">
    <name type="scientific">Sesamum latifolium</name>
    <dbReference type="NCBI Taxonomy" id="2727402"/>
    <lineage>
        <taxon>Eukaryota</taxon>
        <taxon>Viridiplantae</taxon>
        <taxon>Streptophyta</taxon>
        <taxon>Embryophyta</taxon>
        <taxon>Tracheophyta</taxon>
        <taxon>Spermatophyta</taxon>
        <taxon>Magnoliopsida</taxon>
        <taxon>eudicotyledons</taxon>
        <taxon>Gunneridae</taxon>
        <taxon>Pentapetalae</taxon>
        <taxon>asterids</taxon>
        <taxon>lamiids</taxon>
        <taxon>Lamiales</taxon>
        <taxon>Pedaliaceae</taxon>
        <taxon>Sesamum</taxon>
    </lineage>
</organism>
<dbReference type="InterPro" id="IPR041577">
    <property type="entry name" value="RT_RNaseH_2"/>
</dbReference>
<dbReference type="Pfam" id="PF17919">
    <property type="entry name" value="RT_RNaseH_2"/>
    <property type="match status" value="1"/>
</dbReference>
<dbReference type="EMBL" id="JACGWN010000011">
    <property type="protein sequence ID" value="KAL0420224.1"/>
    <property type="molecule type" value="Genomic_DNA"/>
</dbReference>
<dbReference type="InterPro" id="IPR043128">
    <property type="entry name" value="Rev_trsase/Diguanyl_cyclase"/>
</dbReference>
<accession>A0AAW2USZ9</accession>
<comment type="caution">
    <text evidence="2">The sequence shown here is derived from an EMBL/GenBank/DDBJ whole genome shotgun (WGS) entry which is preliminary data.</text>
</comment>
<evidence type="ECO:0000259" key="1">
    <source>
        <dbReference type="Pfam" id="PF17919"/>
    </source>
</evidence>
<dbReference type="AlphaFoldDB" id="A0AAW2USZ9"/>